<comment type="caution">
    <text evidence="2">The sequence shown here is derived from an EMBL/GenBank/DDBJ whole genome shotgun (WGS) entry which is preliminary data.</text>
</comment>
<feature type="transmembrane region" description="Helical" evidence="1">
    <location>
        <begin position="40"/>
        <end position="62"/>
    </location>
</feature>
<evidence type="ECO:0000256" key="1">
    <source>
        <dbReference type="SAM" id="Phobius"/>
    </source>
</evidence>
<feature type="transmembrane region" description="Helical" evidence="1">
    <location>
        <begin position="74"/>
        <end position="92"/>
    </location>
</feature>
<protein>
    <submittedName>
        <fullName evidence="2">TIGR02206 family membrane protein</fullName>
    </submittedName>
</protein>
<keyword evidence="1" id="KW-0472">Membrane</keyword>
<dbReference type="Pfam" id="PF14808">
    <property type="entry name" value="TMEM164"/>
    <property type="match status" value="1"/>
</dbReference>
<reference evidence="3" key="1">
    <citation type="journal article" date="2019" name="Int. J. Syst. Evol. Microbiol.">
        <title>The Global Catalogue of Microorganisms (GCM) 10K type strain sequencing project: providing services to taxonomists for standard genome sequencing and annotation.</title>
        <authorList>
            <consortium name="The Broad Institute Genomics Platform"/>
            <consortium name="The Broad Institute Genome Sequencing Center for Infectious Disease"/>
            <person name="Wu L."/>
            <person name="Ma J."/>
        </authorList>
    </citation>
    <scope>NUCLEOTIDE SEQUENCE [LARGE SCALE GENOMIC DNA]</scope>
    <source>
        <strain evidence="3">JCM 15395</strain>
    </source>
</reference>
<feature type="transmembrane region" description="Helical" evidence="1">
    <location>
        <begin position="206"/>
        <end position="228"/>
    </location>
</feature>
<keyword evidence="1" id="KW-1133">Transmembrane helix</keyword>
<keyword evidence="1" id="KW-0812">Transmembrane</keyword>
<dbReference type="RefSeq" id="WP_343810513.1">
    <property type="nucleotide sequence ID" value="NZ_BAAADS010000005.1"/>
</dbReference>
<feature type="transmembrane region" description="Helical" evidence="1">
    <location>
        <begin position="6"/>
        <end position="28"/>
    </location>
</feature>
<evidence type="ECO:0000313" key="2">
    <source>
        <dbReference type="EMBL" id="GAA0594246.1"/>
    </source>
</evidence>
<feature type="transmembrane region" description="Helical" evidence="1">
    <location>
        <begin position="131"/>
        <end position="151"/>
    </location>
</feature>
<dbReference type="Proteomes" id="UP001500866">
    <property type="component" value="Unassembled WGS sequence"/>
</dbReference>
<keyword evidence="3" id="KW-1185">Reference proteome</keyword>
<dbReference type="InterPro" id="IPR011737">
    <property type="entry name" value="CHP02206_TP0381"/>
</dbReference>
<evidence type="ECO:0000313" key="3">
    <source>
        <dbReference type="Proteomes" id="UP001500866"/>
    </source>
</evidence>
<sequence length="236" mass="27324">MRGEPFTAFGLSHLIMLAIYFFGIILFFISRKKIRSKSTLYNIIRWLLFGILVFSEIIYHIWAAVNGIWSLREHIPLHLCGITGITGAIALFNHNKKLIRITFFFGLIPAFLAVVTPELPYDFPHFRYWKFFIHHIVISWVSLFLAAANSIEITLKSLLESYGYILLYAALIGFFVNPVLGSNYLYLADTPTADTPLDLLGSGLMYYFNLCLLAFIVFFIQYKVYNFFMRNKQTPK</sequence>
<feature type="transmembrane region" description="Helical" evidence="1">
    <location>
        <begin position="163"/>
        <end position="186"/>
    </location>
</feature>
<dbReference type="EMBL" id="BAAADS010000005">
    <property type="protein sequence ID" value="GAA0594246.1"/>
    <property type="molecule type" value="Genomic_DNA"/>
</dbReference>
<feature type="transmembrane region" description="Helical" evidence="1">
    <location>
        <begin position="99"/>
        <end position="119"/>
    </location>
</feature>
<proteinExistence type="predicted"/>
<accession>A0ABP3QRD7</accession>
<organism evidence="2 3">
    <name type="scientific">Virgibacillus siamensis</name>
    <dbReference type="NCBI Taxonomy" id="480071"/>
    <lineage>
        <taxon>Bacteria</taxon>
        <taxon>Bacillati</taxon>
        <taxon>Bacillota</taxon>
        <taxon>Bacilli</taxon>
        <taxon>Bacillales</taxon>
        <taxon>Bacillaceae</taxon>
        <taxon>Virgibacillus</taxon>
    </lineage>
</organism>
<gene>
    <name evidence="2" type="ORF">GCM10009001_07960</name>
</gene>
<dbReference type="NCBIfam" id="TIGR02206">
    <property type="entry name" value="intg_mem_TP0381"/>
    <property type="match status" value="1"/>
</dbReference>
<name>A0ABP3QRD7_9BACI</name>